<gene>
    <name evidence="1" type="ORF">NPIL_555421</name>
</gene>
<protein>
    <submittedName>
        <fullName evidence="1">Uncharacterized protein</fullName>
    </submittedName>
</protein>
<reference evidence="1" key="1">
    <citation type="submission" date="2020-08" db="EMBL/GenBank/DDBJ databases">
        <title>Multicomponent nature underlies the extraordinary mechanical properties of spider dragline silk.</title>
        <authorList>
            <person name="Kono N."/>
            <person name="Nakamura H."/>
            <person name="Mori M."/>
            <person name="Yoshida Y."/>
            <person name="Ohtoshi R."/>
            <person name="Malay A.D."/>
            <person name="Moran D.A.P."/>
            <person name="Tomita M."/>
            <person name="Numata K."/>
            <person name="Arakawa K."/>
        </authorList>
    </citation>
    <scope>NUCLEOTIDE SEQUENCE</scope>
</reference>
<keyword evidence="2" id="KW-1185">Reference proteome</keyword>
<accession>A0A8X6TWJ3</accession>
<organism evidence="1 2">
    <name type="scientific">Nephila pilipes</name>
    <name type="common">Giant wood spider</name>
    <name type="synonym">Nephila maculata</name>
    <dbReference type="NCBI Taxonomy" id="299642"/>
    <lineage>
        <taxon>Eukaryota</taxon>
        <taxon>Metazoa</taxon>
        <taxon>Ecdysozoa</taxon>
        <taxon>Arthropoda</taxon>
        <taxon>Chelicerata</taxon>
        <taxon>Arachnida</taxon>
        <taxon>Araneae</taxon>
        <taxon>Araneomorphae</taxon>
        <taxon>Entelegynae</taxon>
        <taxon>Araneoidea</taxon>
        <taxon>Nephilidae</taxon>
        <taxon>Nephila</taxon>
    </lineage>
</organism>
<dbReference type="EMBL" id="BMAW01066290">
    <property type="protein sequence ID" value="GFT54344.1"/>
    <property type="molecule type" value="Genomic_DNA"/>
</dbReference>
<sequence length="93" mass="10931">MHENCLPIKGDSKCTIFQRNLENKCLICEQINHMSDSYEINENNKIAGFISRLEILEQALNNEDASIKLLSYWWKICRKNLGFKKKGRRAELK</sequence>
<name>A0A8X6TWJ3_NEPPI</name>
<dbReference type="Proteomes" id="UP000887013">
    <property type="component" value="Unassembled WGS sequence"/>
</dbReference>
<evidence type="ECO:0000313" key="1">
    <source>
        <dbReference type="EMBL" id="GFT54344.1"/>
    </source>
</evidence>
<dbReference type="AlphaFoldDB" id="A0A8X6TWJ3"/>
<proteinExistence type="predicted"/>
<evidence type="ECO:0000313" key="2">
    <source>
        <dbReference type="Proteomes" id="UP000887013"/>
    </source>
</evidence>
<comment type="caution">
    <text evidence="1">The sequence shown here is derived from an EMBL/GenBank/DDBJ whole genome shotgun (WGS) entry which is preliminary data.</text>
</comment>